<evidence type="ECO:0000256" key="2">
    <source>
        <dbReference type="SAM" id="MobiDB-lite"/>
    </source>
</evidence>
<dbReference type="GeneID" id="14874753"/>
<name>F4PPF9_CACFS</name>
<comment type="subcellular location">
    <subcellularLocation>
        <location evidence="1">Nucleus</location>
    </subcellularLocation>
</comment>
<dbReference type="InterPro" id="IPR015257">
    <property type="entry name" value="Maf1"/>
</dbReference>
<comment type="similarity">
    <text evidence="1">Belongs to the MAF1 family.</text>
</comment>
<dbReference type="PANTHER" id="PTHR22504">
    <property type="entry name" value="REPRESSOR OF RNA POLYMERASE III TRANSCRIPTION MAF1"/>
    <property type="match status" value="1"/>
</dbReference>
<accession>F4PPF9</accession>
<reference evidence="4" key="1">
    <citation type="journal article" date="2011" name="Genome Res.">
        <title>Phylogeny-wide analysis of social amoeba genomes highlights ancient origins for complex intercellular communication.</title>
        <authorList>
            <person name="Heidel A.J."/>
            <person name="Lawal H.M."/>
            <person name="Felder M."/>
            <person name="Schilde C."/>
            <person name="Helps N.R."/>
            <person name="Tunggal B."/>
            <person name="Rivero F."/>
            <person name="John U."/>
            <person name="Schleicher M."/>
            <person name="Eichinger L."/>
            <person name="Platzer M."/>
            <person name="Noegel A.A."/>
            <person name="Schaap P."/>
            <person name="Gloeckner G."/>
        </authorList>
    </citation>
    <scope>NUCLEOTIDE SEQUENCE [LARGE SCALE GENOMIC DNA]</scope>
    <source>
        <strain evidence="4">SH3</strain>
    </source>
</reference>
<dbReference type="GO" id="GO:0005634">
    <property type="term" value="C:nucleus"/>
    <property type="evidence" value="ECO:0007669"/>
    <property type="project" value="UniProtKB-SubCell"/>
</dbReference>
<keyword evidence="1" id="KW-0539">Nucleus</keyword>
<dbReference type="Pfam" id="PF09174">
    <property type="entry name" value="Maf1"/>
    <property type="match status" value="1"/>
</dbReference>
<dbReference type="STRING" id="1054147.F4PPF9"/>
<sequence length="267" mass="30381">MKYLDSINLIALNTMLNKVDCGDSILSGTLESYSCKVAGSDKKLYKSLDKELEMQYSSSLDHHQHGSSSHLHPKNSSSNNSMSPHSYDSHGGHSSSHSHGQMSQSPFGPLTNSTSRKTMIHLISTLNACFIDYDFSNSKPEQFRKEPNLSMVMNSINTILGNIMPNYQTEVQEKLWIAIDSEIELQKSDVYSFIPESGDPFTEDGVIWSFNYFFYNKVLKRITFFSCRLLNKALQISKDNNLDMDDDDEDLFEYDEYQSEATTSMEF</sequence>
<dbReference type="RefSeq" id="XP_004360123.1">
    <property type="nucleotide sequence ID" value="XM_004360066.1"/>
</dbReference>
<dbReference type="GO" id="GO:0000994">
    <property type="term" value="F:RNA polymerase III core binding"/>
    <property type="evidence" value="ECO:0007669"/>
    <property type="project" value="TreeGrafter"/>
</dbReference>
<dbReference type="InterPro" id="IPR038564">
    <property type="entry name" value="Maf1_sf"/>
</dbReference>
<organism evidence="3 4">
    <name type="scientific">Cavenderia fasciculata</name>
    <name type="common">Slime mold</name>
    <name type="synonym">Dictyostelium fasciculatum</name>
    <dbReference type="NCBI Taxonomy" id="261658"/>
    <lineage>
        <taxon>Eukaryota</taxon>
        <taxon>Amoebozoa</taxon>
        <taxon>Evosea</taxon>
        <taxon>Eumycetozoa</taxon>
        <taxon>Dictyostelia</taxon>
        <taxon>Acytosteliales</taxon>
        <taxon>Cavenderiaceae</taxon>
        <taxon>Cavenderia</taxon>
    </lineage>
</organism>
<dbReference type="EMBL" id="GL883009">
    <property type="protein sequence ID" value="EGG22272.1"/>
    <property type="molecule type" value="Genomic_DNA"/>
</dbReference>
<dbReference type="FunFam" id="3.40.1000.50:FF:000003">
    <property type="entry name" value="Repressor of RNA polymerase III transcription MAF1"/>
    <property type="match status" value="1"/>
</dbReference>
<dbReference type="OMA" id="DKVCRKT"/>
<dbReference type="PIRSF" id="PIRSF037240">
    <property type="entry name" value="RNA_polIII_Trep_MAF1"/>
    <property type="match status" value="1"/>
</dbReference>
<evidence type="ECO:0000313" key="4">
    <source>
        <dbReference type="Proteomes" id="UP000007797"/>
    </source>
</evidence>
<keyword evidence="4" id="KW-1185">Reference proteome</keyword>
<gene>
    <name evidence="3" type="primary">maf1</name>
    <name evidence="3" type="ORF">DFA_04390</name>
</gene>
<feature type="region of interest" description="Disordered" evidence="2">
    <location>
        <begin position="56"/>
        <end position="111"/>
    </location>
</feature>
<dbReference type="KEGG" id="dfa:DFA_04390"/>
<keyword evidence="1" id="KW-0805">Transcription regulation</keyword>
<dbReference type="OrthoDB" id="277029at2759"/>
<dbReference type="GO" id="GO:0016480">
    <property type="term" value="P:negative regulation of transcription by RNA polymerase III"/>
    <property type="evidence" value="ECO:0007669"/>
    <property type="project" value="UniProtKB-UniRule"/>
</dbReference>
<evidence type="ECO:0000256" key="1">
    <source>
        <dbReference type="PIRNR" id="PIRNR037240"/>
    </source>
</evidence>
<dbReference type="AlphaFoldDB" id="F4PPF9"/>
<protein>
    <recommendedName>
        <fullName evidence="1">Repressor of RNA polymerase III transcription</fullName>
    </recommendedName>
</protein>
<feature type="compositionally biased region" description="Low complexity" evidence="2">
    <location>
        <begin position="92"/>
        <end position="105"/>
    </location>
</feature>
<dbReference type="Proteomes" id="UP000007797">
    <property type="component" value="Unassembled WGS sequence"/>
</dbReference>
<keyword evidence="1" id="KW-0678">Repressor</keyword>
<feature type="compositionally biased region" description="Low complexity" evidence="2">
    <location>
        <begin position="67"/>
        <end position="86"/>
    </location>
</feature>
<dbReference type="Gene3D" id="3.40.1000.50">
    <property type="entry name" value="Repressor of RNA polymerase III transcription Maf1"/>
    <property type="match status" value="1"/>
</dbReference>
<evidence type="ECO:0000313" key="3">
    <source>
        <dbReference type="EMBL" id="EGG22272.1"/>
    </source>
</evidence>
<dbReference type="PANTHER" id="PTHR22504:SF0">
    <property type="entry name" value="REPRESSOR OF RNA POLYMERASE III TRANSCRIPTION MAF1 HOMOLOG"/>
    <property type="match status" value="1"/>
</dbReference>
<keyword evidence="1" id="KW-0804">Transcription</keyword>
<proteinExistence type="inferred from homology"/>